<proteinExistence type="predicted"/>
<gene>
    <name evidence="1" type="ORF">MSG28_005610</name>
</gene>
<sequence>MLRAVVIFGALVVAAWGQTTQVNQCTVYQGELPLNTFIAGCDTLPCRLPQLEDVVINIIFRARTKNPGELPLNTYIAGCGTPPCQLTQLEDAIINIIFEAPRAMSSMKTLATAYLSLIGLPVPIPYDLGDNAYTCNFLDNSYCPVVEGEILVYTLYMYIESTFPVGISPTIEFRIVDQDGGAIVCIRVPITITAPKALTARNSTVKVVDTA</sequence>
<evidence type="ECO:0000313" key="1">
    <source>
        <dbReference type="EMBL" id="KAI8441938.1"/>
    </source>
</evidence>
<comment type="caution">
    <text evidence="1">The sequence shown here is derived from an EMBL/GenBank/DDBJ whole genome shotgun (WGS) entry which is preliminary data.</text>
</comment>
<reference evidence="1 2" key="1">
    <citation type="journal article" date="2022" name="Genome Biol. Evol.">
        <title>The Spruce Budworm Genome: Reconstructing the Evolutionary History of Antifreeze Proteins.</title>
        <authorList>
            <person name="Beliveau C."/>
            <person name="Gagne P."/>
            <person name="Picq S."/>
            <person name="Vernygora O."/>
            <person name="Keeling C.I."/>
            <person name="Pinkney K."/>
            <person name="Doucet D."/>
            <person name="Wen F."/>
            <person name="Johnston J.S."/>
            <person name="Maaroufi H."/>
            <person name="Boyle B."/>
            <person name="Laroche J."/>
            <person name="Dewar K."/>
            <person name="Juretic N."/>
            <person name="Blackburn G."/>
            <person name="Nisole A."/>
            <person name="Brunet B."/>
            <person name="Brandao M."/>
            <person name="Lumley L."/>
            <person name="Duan J."/>
            <person name="Quan G."/>
            <person name="Lucarotti C.J."/>
            <person name="Roe A.D."/>
            <person name="Sperling F.A.H."/>
            <person name="Levesque R.C."/>
            <person name="Cusson M."/>
        </authorList>
    </citation>
    <scope>NUCLEOTIDE SEQUENCE [LARGE SCALE GENOMIC DNA]</scope>
    <source>
        <strain evidence="1">Glfc:IPQL:Cfum</strain>
    </source>
</reference>
<evidence type="ECO:0000313" key="2">
    <source>
        <dbReference type="Proteomes" id="UP001064048"/>
    </source>
</evidence>
<dbReference type="Proteomes" id="UP001064048">
    <property type="component" value="Chromosome 9"/>
</dbReference>
<name>A0ACC0L010_CHOFU</name>
<protein>
    <submittedName>
        <fullName evidence="1">Uncharacterized protein</fullName>
    </submittedName>
</protein>
<dbReference type="EMBL" id="CM046109">
    <property type="protein sequence ID" value="KAI8441938.1"/>
    <property type="molecule type" value="Genomic_DNA"/>
</dbReference>
<accession>A0ACC0L010</accession>
<keyword evidence="2" id="KW-1185">Reference proteome</keyword>
<organism evidence="1 2">
    <name type="scientific">Choristoneura fumiferana</name>
    <name type="common">Spruce budworm moth</name>
    <name type="synonym">Archips fumiferana</name>
    <dbReference type="NCBI Taxonomy" id="7141"/>
    <lineage>
        <taxon>Eukaryota</taxon>
        <taxon>Metazoa</taxon>
        <taxon>Ecdysozoa</taxon>
        <taxon>Arthropoda</taxon>
        <taxon>Hexapoda</taxon>
        <taxon>Insecta</taxon>
        <taxon>Pterygota</taxon>
        <taxon>Neoptera</taxon>
        <taxon>Endopterygota</taxon>
        <taxon>Lepidoptera</taxon>
        <taxon>Glossata</taxon>
        <taxon>Ditrysia</taxon>
        <taxon>Tortricoidea</taxon>
        <taxon>Tortricidae</taxon>
        <taxon>Tortricinae</taxon>
        <taxon>Choristoneura</taxon>
    </lineage>
</organism>